<evidence type="ECO:0000313" key="1">
    <source>
        <dbReference type="EMBL" id="CRL08095.1"/>
    </source>
</evidence>
<keyword evidence="2" id="KW-1185">Reference proteome</keyword>
<protein>
    <submittedName>
        <fullName evidence="1">CLUMA_CG021140, isoform A</fullName>
    </submittedName>
</protein>
<dbReference type="EMBL" id="CVRI01000074">
    <property type="protein sequence ID" value="CRL08095.1"/>
    <property type="molecule type" value="Genomic_DNA"/>
</dbReference>
<name>A0A1J1J6T3_9DIPT</name>
<reference evidence="1 2" key="1">
    <citation type="submission" date="2015-04" db="EMBL/GenBank/DDBJ databases">
        <authorList>
            <person name="Syromyatnikov M.Y."/>
            <person name="Popov V.N."/>
        </authorList>
    </citation>
    <scope>NUCLEOTIDE SEQUENCE [LARGE SCALE GENOMIC DNA]</scope>
</reference>
<dbReference type="AlphaFoldDB" id="A0A1J1J6T3"/>
<dbReference type="Proteomes" id="UP000183832">
    <property type="component" value="Unassembled WGS sequence"/>
</dbReference>
<sequence>MNLWPCEDSSHQHIDISRVKAMCKGKIFVQVHAMCVAAFLFDDIPEDKSEEVYAPKWWKRLTFPHNWTNINSRTIRRKGISVSIARFSRNDDDVKVMALNEALERLNVD</sequence>
<gene>
    <name evidence="1" type="ORF">CLUMA_CG021140</name>
</gene>
<accession>A0A1J1J6T3</accession>
<evidence type="ECO:0000313" key="2">
    <source>
        <dbReference type="Proteomes" id="UP000183832"/>
    </source>
</evidence>
<organism evidence="1 2">
    <name type="scientific">Clunio marinus</name>
    <dbReference type="NCBI Taxonomy" id="568069"/>
    <lineage>
        <taxon>Eukaryota</taxon>
        <taxon>Metazoa</taxon>
        <taxon>Ecdysozoa</taxon>
        <taxon>Arthropoda</taxon>
        <taxon>Hexapoda</taxon>
        <taxon>Insecta</taxon>
        <taxon>Pterygota</taxon>
        <taxon>Neoptera</taxon>
        <taxon>Endopterygota</taxon>
        <taxon>Diptera</taxon>
        <taxon>Nematocera</taxon>
        <taxon>Chironomoidea</taxon>
        <taxon>Chironomidae</taxon>
        <taxon>Clunio</taxon>
    </lineage>
</organism>
<proteinExistence type="predicted"/>